<protein>
    <submittedName>
        <fullName evidence="1">Uncharacterized protein</fullName>
    </submittedName>
</protein>
<evidence type="ECO:0000313" key="2">
    <source>
        <dbReference type="Proteomes" id="UP000606396"/>
    </source>
</evidence>
<evidence type="ECO:0000313" key="1">
    <source>
        <dbReference type="EMBL" id="MBD2614278.1"/>
    </source>
</evidence>
<dbReference type="Gene3D" id="3.40.50.300">
    <property type="entry name" value="P-loop containing nucleotide triphosphate hydrolases"/>
    <property type="match status" value="1"/>
</dbReference>
<organism evidence="1 2">
    <name type="scientific">Nostoc punctiforme FACHB-252</name>
    <dbReference type="NCBI Taxonomy" id="1357509"/>
    <lineage>
        <taxon>Bacteria</taxon>
        <taxon>Bacillati</taxon>
        <taxon>Cyanobacteriota</taxon>
        <taxon>Cyanophyceae</taxon>
        <taxon>Nostocales</taxon>
        <taxon>Nostocaceae</taxon>
        <taxon>Nostoc</taxon>
    </lineage>
</organism>
<proteinExistence type="predicted"/>
<dbReference type="EMBL" id="JACJTC010000017">
    <property type="protein sequence ID" value="MBD2614278.1"/>
    <property type="molecule type" value="Genomic_DNA"/>
</dbReference>
<dbReference type="RefSeq" id="WP_190951287.1">
    <property type="nucleotide sequence ID" value="NZ_JACJTC010000017.1"/>
</dbReference>
<comment type="caution">
    <text evidence="1">The sequence shown here is derived from an EMBL/GenBank/DDBJ whole genome shotgun (WGS) entry which is preliminary data.</text>
</comment>
<accession>A0ABR8HGQ0</accession>
<keyword evidence="2" id="KW-1185">Reference proteome</keyword>
<reference evidence="1 2" key="1">
    <citation type="journal article" date="2020" name="ISME J.">
        <title>Comparative genomics reveals insights into cyanobacterial evolution and habitat adaptation.</title>
        <authorList>
            <person name="Chen M.Y."/>
            <person name="Teng W.K."/>
            <person name="Zhao L."/>
            <person name="Hu C.X."/>
            <person name="Zhou Y.K."/>
            <person name="Han B.P."/>
            <person name="Song L.R."/>
            <person name="Shu W.S."/>
        </authorList>
    </citation>
    <scope>NUCLEOTIDE SEQUENCE [LARGE SCALE GENOMIC DNA]</scope>
    <source>
        <strain evidence="1 2">FACHB-252</strain>
    </source>
</reference>
<dbReference type="SUPFAM" id="SSF52540">
    <property type="entry name" value="P-loop containing nucleoside triphosphate hydrolases"/>
    <property type="match status" value="1"/>
</dbReference>
<gene>
    <name evidence="1" type="ORF">H6G94_23895</name>
</gene>
<dbReference type="InterPro" id="IPR027417">
    <property type="entry name" value="P-loop_NTPase"/>
</dbReference>
<name>A0ABR8HGQ0_NOSPU</name>
<sequence>MNEKIKIIMLGGTGSGKTCYMLAMYAAMQMGKHGFTISTVDQDENVRLNNLWENLIGTQGRNRWPEGTIQIKNYTFEFTEGLDSSIRFEWLDYRGGAMSEEATSNDVAELRRHIAESSGFFLCVSGEDLKSPITDNNLVEIMVKTKARFMTDYLVKHGKNILREDRQYFPIIITITKYDLCRHRTHSELIEDIKRIFPPLFNLHSHWFVMICPVTLGKSLAENEDRGKIFPENIHFPLIFALYCKLAKIAKTQHQILNESNEIIDNFEAQDALMRFLRHRKIMYLGNKIQRIETSLEKIDNLLMRIIKELNDTEANIYFNGEEVVLNM</sequence>
<dbReference type="Proteomes" id="UP000606396">
    <property type="component" value="Unassembled WGS sequence"/>
</dbReference>